<dbReference type="Proteomes" id="UP001055247">
    <property type="component" value="Unassembled WGS sequence"/>
</dbReference>
<feature type="transmembrane region" description="Helical" evidence="1">
    <location>
        <begin position="92"/>
        <end position="114"/>
    </location>
</feature>
<dbReference type="RefSeq" id="WP_238230803.1">
    <property type="nucleotide sequence ID" value="NZ_BPQO01000020.1"/>
</dbReference>
<comment type="caution">
    <text evidence="2">The sequence shown here is derived from an EMBL/GenBank/DDBJ whole genome shotgun (WGS) entry which is preliminary data.</text>
</comment>
<keyword evidence="1" id="KW-1133">Transmembrane helix</keyword>
<keyword evidence="1" id="KW-0812">Transmembrane</keyword>
<reference evidence="2" key="1">
    <citation type="journal article" date="2016" name="Front. Microbiol.">
        <title>Genome Sequence of the Piezophilic, Mesophilic Sulfate-Reducing Bacterium Desulfovibrio indicus J2T.</title>
        <authorList>
            <person name="Cao J."/>
            <person name="Maignien L."/>
            <person name="Shao Z."/>
            <person name="Alain K."/>
            <person name="Jebbar M."/>
        </authorList>
    </citation>
    <scope>NUCLEOTIDE SEQUENCE</scope>
    <source>
        <strain evidence="2">DSM 16372</strain>
    </source>
</reference>
<dbReference type="AlphaFoldDB" id="A0AAV4ZRE2"/>
<keyword evidence="1" id="KW-0472">Membrane</keyword>
<feature type="transmembrane region" description="Helical" evidence="1">
    <location>
        <begin position="7"/>
        <end position="25"/>
    </location>
</feature>
<keyword evidence="3" id="KW-1185">Reference proteome</keyword>
<dbReference type="EMBL" id="BPQO01000020">
    <property type="protein sequence ID" value="GJD90658.1"/>
    <property type="molecule type" value="Genomic_DNA"/>
</dbReference>
<evidence type="ECO:0000313" key="3">
    <source>
        <dbReference type="Proteomes" id="UP001055247"/>
    </source>
</evidence>
<evidence type="ECO:0000313" key="2">
    <source>
        <dbReference type="EMBL" id="GJD90658.1"/>
    </source>
</evidence>
<proteinExistence type="predicted"/>
<accession>A0AAV4ZRE2</accession>
<gene>
    <name evidence="2" type="ORF">BHAOGJBA_4200</name>
</gene>
<feature type="transmembrane region" description="Helical" evidence="1">
    <location>
        <begin position="171"/>
        <end position="196"/>
    </location>
</feature>
<organism evidence="2 3">
    <name type="scientific">Methylobacterium hispanicum</name>
    <dbReference type="NCBI Taxonomy" id="270350"/>
    <lineage>
        <taxon>Bacteria</taxon>
        <taxon>Pseudomonadati</taxon>
        <taxon>Pseudomonadota</taxon>
        <taxon>Alphaproteobacteria</taxon>
        <taxon>Hyphomicrobiales</taxon>
        <taxon>Methylobacteriaceae</taxon>
        <taxon>Methylobacterium</taxon>
    </lineage>
</organism>
<sequence length="220" mass="23594">MQPFARLWTWTGHAFIPLAIAWAYFARGGGDTAVPAEALISRGYWGLLVSLGAAALLAVTWALYVRAARRNRSGARVPPNTTFEDEQNRSPLISWTTAAVFVLMVASAVTLFAVRYGDSRIHAWDGAKPIADGFLSSRLEAYRLGCGNPPCFAIAKRIESPGKPFAGVNEYVLYVSDGALLIAALAALVGVVLLIVTLAKRRLPPPETARGLPQAEGWGS</sequence>
<feature type="transmembrane region" description="Helical" evidence="1">
    <location>
        <begin position="45"/>
        <end position="64"/>
    </location>
</feature>
<name>A0AAV4ZRE2_9HYPH</name>
<protein>
    <submittedName>
        <fullName evidence="2">Uncharacterized protein</fullName>
    </submittedName>
</protein>
<evidence type="ECO:0000256" key="1">
    <source>
        <dbReference type="SAM" id="Phobius"/>
    </source>
</evidence>
<reference evidence="2" key="2">
    <citation type="submission" date="2021-08" db="EMBL/GenBank/DDBJ databases">
        <authorList>
            <person name="Tani A."/>
            <person name="Ola A."/>
            <person name="Ogura Y."/>
            <person name="Katsura K."/>
            <person name="Hayashi T."/>
        </authorList>
    </citation>
    <scope>NUCLEOTIDE SEQUENCE</scope>
    <source>
        <strain evidence="2">DSM 16372</strain>
    </source>
</reference>